<feature type="transmembrane region" description="Helical" evidence="1">
    <location>
        <begin position="7"/>
        <end position="27"/>
    </location>
</feature>
<feature type="transmembrane region" description="Helical" evidence="1">
    <location>
        <begin position="301"/>
        <end position="322"/>
    </location>
</feature>
<feature type="transmembrane region" description="Helical" evidence="1">
    <location>
        <begin position="70"/>
        <end position="88"/>
    </location>
</feature>
<evidence type="ECO:0000256" key="1">
    <source>
        <dbReference type="SAM" id="Phobius"/>
    </source>
</evidence>
<organism evidence="2 3">
    <name type="scientific">Spirosoma endophyticum</name>
    <dbReference type="NCBI Taxonomy" id="662367"/>
    <lineage>
        <taxon>Bacteria</taxon>
        <taxon>Pseudomonadati</taxon>
        <taxon>Bacteroidota</taxon>
        <taxon>Cytophagia</taxon>
        <taxon>Cytophagales</taxon>
        <taxon>Cytophagaceae</taxon>
        <taxon>Spirosoma</taxon>
    </lineage>
</organism>
<feature type="transmembrane region" description="Helical" evidence="1">
    <location>
        <begin position="33"/>
        <end position="49"/>
    </location>
</feature>
<protein>
    <recommendedName>
        <fullName evidence="4">Glycosyltransferase RgtA/B/C/D-like domain-containing protein</fullName>
    </recommendedName>
</protein>
<keyword evidence="1" id="KW-0472">Membrane</keyword>
<feature type="transmembrane region" description="Helical" evidence="1">
    <location>
        <begin position="228"/>
        <end position="246"/>
    </location>
</feature>
<sequence>MRNKYDPFVNTLALLYGLIPITIFFIGWLRPTISIPATLVVGYSAFVYTKRADQSGAVSNLTINWLKTGLIALLGFAWVYCSGIGGYTNQDWDHHGRNAIFYDLITFDWPIYYDFSADYHFRELAGKHSSLNYYFTFWLPAACVGKLFGHKAGGDFLLLWSYIGILLSFYYLNRLFEFKYSLICVGLFIFWSGFDLLGYLLIRQTLPPIDALSETYYYYFYTSFTADLFNPFNQAIPAWLFILYVLNAGKKIQVFPVVILFAYSPFVFIGLVLAHGLHYVFTTYRPDKKLLDYGHEFGQAIWRPDLIGALLILVSYGLFYQAHSGSVQNTSFWDRYLTRGPRLNTLLVISYFVTFFLEVGIYLSFIYFLARRTYETNKLWFWLIFSVLLVLPLWIIGTYNDLASRGSMPFLTVLLILMLKALIELYETRSRRPLFYAVVLVLLISFQTPVYSLIRSLSFTDKPRILNGVGSLADPKIDELHDPDNMLSSVNNFYSHEPQHYIFYRYLAKQ</sequence>
<feature type="transmembrane region" description="Helical" evidence="1">
    <location>
        <begin position="435"/>
        <end position="454"/>
    </location>
</feature>
<dbReference type="AlphaFoldDB" id="A0A1I1VP42"/>
<evidence type="ECO:0000313" key="3">
    <source>
        <dbReference type="Proteomes" id="UP000198598"/>
    </source>
</evidence>
<keyword evidence="3" id="KW-1185">Reference proteome</keyword>
<dbReference type="OrthoDB" id="924213at2"/>
<keyword evidence="1" id="KW-1133">Transmembrane helix</keyword>
<feature type="transmembrane region" description="Helical" evidence="1">
    <location>
        <begin position="406"/>
        <end position="423"/>
    </location>
</feature>
<dbReference type="EMBL" id="FOLQ01000007">
    <property type="protein sequence ID" value="SFD82793.1"/>
    <property type="molecule type" value="Genomic_DNA"/>
</dbReference>
<feature type="transmembrane region" description="Helical" evidence="1">
    <location>
        <begin position="180"/>
        <end position="202"/>
    </location>
</feature>
<gene>
    <name evidence="2" type="ORF">SAMN05216167_107202</name>
</gene>
<keyword evidence="1" id="KW-0812">Transmembrane</keyword>
<dbReference type="RefSeq" id="WP_093829139.1">
    <property type="nucleotide sequence ID" value="NZ_FOLQ01000007.1"/>
</dbReference>
<evidence type="ECO:0000313" key="2">
    <source>
        <dbReference type="EMBL" id="SFD82793.1"/>
    </source>
</evidence>
<reference evidence="2 3" key="1">
    <citation type="submission" date="2016-10" db="EMBL/GenBank/DDBJ databases">
        <authorList>
            <person name="de Groot N.N."/>
        </authorList>
    </citation>
    <scope>NUCLEOTIDE SEQUENCE [LARGE SCALE GENOMIC DNA]</scope>
    <source>
        <strain evidence="2 3">DSM 26130</strain>
    </source>
</reference>
<dbReference type="STRING" id="662367.SAMN05216167_107202"/>
<feature type="transmembrane region" description="Helical" evidence="1">
    <location>
        <begin position="156"/>
        <end position="173"/>
    </location>
</feature>
<feature type="transmembrane region" description="Helical" evidence="1">
    <location>
        <begin position="343"/>
        <end position="367"/>
    </location>
</feature>
<feature type="transmembrane region" description="Helical" evidence="1">
    <location>
        <begin position="379"/>
        <end position="399"/>
    </location>
</feature>
<accession>A0A1I1VP42</accession>
<evidence type="ECO:0008006" key="4">
    <source>
        <dbReference type="Google" id="ProtNLM"/>
    </source>
</evidence>
<feature type="transmembrane region" description="Helical" evidence="1">
    <location>
        <begin position="258"/>
        <end position="281"/>
    </location>
</feature>
<name>A0A1I1VP42_9BACT</name>
<proteinExistence type="predicted"/>
<dbReference type="Proteomes" id="UP000198598">
    <property type="component" value="Unassembled WGS sequence"/>
</dbReference>